<evidence type="ECO:0000256" key="6">
    <source>
        <dbReference type="ARBA" id="ARBA00022989"/>
    </source>
</evidence>
<evidence type="ECO:0000256" key="1">
    <source>
        <dbReference type="ARBA" id="ARBA00004651"/>
    </source>
</evidence>
<feature type="transmembrane region" description="Helical" evidence="9">
    <location>
        <begin position="77"/>
        <end position="95"/>
    </location>
</feature>
<feature type="transmembrane region" description="Helical" evidence="9">
    <location>
        <begin position="101"/>
        <end position="119"/>
    </location>
</feature>
<evidence type="ECO:0000256" key="4">
    <source>
        <dbReference type="ARBA" id="ARBA00022475"/>
    </source>
</evidence>
<accession>A0ABY8QX43</accession>
<comment type="similarity">
    <text evidence="2">Belongs to the autoinducer-2 exporter (AI-2E) (TC 2.A.86) family.</text>
</comment>
<feature type="transmembrane region" description="Helical" evidence="9">
    <location>
        <begin position="374"/>
        <end position="399"/>
    </location>
</feature>
<feature type="region of interest" description="Disordered" evidence="8">
    <location>
        <begin position="1"/>
        <end position="47"/>
    </location>
</feature>
<evidence type="ECO:0000256" key="7">
    <source>
        <dbReference type="ARBA" id="ARBA00023136"/>
    </source>
</evidence>
<evidence type="ECO:0000256" key="9">
    <source>
        <dbReference type="SAM" id="Phobius"/>
    </source>
</evidence>
<protein>
    <submittedName>
        <fullName evidence="10">AI-2E family transporter</fullName>
    </submittedName>
</protein>
<feature type="transmembrane region" description="Helical" evidence="9">
    <location>
        <begin position="281"/>
        <end position="302"/>
    </location>
</feature>
<feature type="transmembrane region" description="Helical" evidence="9">
    <location>
        <begin position="211"/>
        <end position="240"/>
    </location>
</feature>
<dbReference type="InterPro" id="IPR002549">
    <property type="entry name" value="AI-2E-like"/>
</dbReference>
<evidence type="ECO:0000313" key="10">
    <source>
        <dbReference type="EMBL" id="WGW13542.1"/>
    </source>
</evidence>
<keyword evidence="6 9" id="KW-1133">Transmembrane helix</keyword>
<evidence type="ECO:0000256" key="2">
    <source>
        <dbReference type="ARBA" id="ARBA00009773"/>
    </source>
</evidence>
<feature type="transmembrane region" description="Helical" evidence="9">
    <location>
        <begin position="131"/>
        <end position="151"/>
    </location>
</feature>
<gene>
    <name evidence="10" type="ORF">LWF01_07240</name>
</gene>
<keyword evidence="7 9" id="KW-0472">Membrane</keyword>
<name>A0ABY8QX43_9MICO</name>
<feature type="transmembrane region" description="Helical" evidence="9">
    <location>
        <begin position="308"/>
        <end position="331"/>
    </location>
</feature>
<dbReference type="RefSeq" id="WP_349640365.1">
    <property type="nucleotide sequence ID" value="NZ_CP090958.1"/>
</dbReference>
<keyword evidence="4" id="KW-1003">Cell membrane</keyword>
<evidence type="ECO:0000256" key="3">
    <source>
        <dbReference type="ARBA" id="ARBA00022448"/>
    </source>
</evidence>
<evidence type="ECO:0000313" key="11">
    <source>
        <dbReference type="Proteomes" id="UP001209083"/>
    </source>
</evidence>
<sequence>MWTFRRKNSQTPDGAKPVAQTTDAQRPGGNLSRVTSRYPVVPGGEEPSPFEDRQVFTYDTDDGQPFVVPALRLAAAWAWRLLAVAAAVALLFYGLSYVATIVIPLLVALLMSALLAPWVNWMHRKGVPRALATTIAFLSFLVIVAGLFTLVGQQLAVQSDDLVAQSVAGYESVVAWLQSGPFGFSTGQIADAVDQAVSQAVSALQENSSQILGGALAVTGTAGHFIAGSLIALFATFFFLKDGRKISEWLIRLLPDRARRRTASASARGWITLVQYVRVQVLVAFVDAVGISIGAAILGLPLVVPLGILVFLASFVPVIGAVASGLVVVLVALVSQGWVAALIMLAVVVGVQQLENHVLQPFVMGKAVSVHPLGVILAVATGTVVAGVPGALFAVPFVATLNSVVLDLVGSAGTRTADRKPDATPQRVGSDPSPNEDTGESSPDDDLPPGS</sequence>
<dbReference type="PANTHER" id="PTHR21716">
    <property type="entry name" value="TRANSMEMBRANE PROTEIN"/>
    <property type="match status" value="1"/>
</dbReference>
<feature type="region of interest" description="Disordered" evidence="8">
    <location>
        <begin position="414"/>
        <end position="451"/>
    </location>
</feature>
<organism evidence="10 11">
    <name type="scientific">Saxibacter everestensis</name>
    <dbReference type="NCBI Taxonomy" id="2909229"/>
    <lineage>
        <taxon>Bacteria</taxon>
        <taxon>Bacillati</taxon>
        <taxon>Actinomycetota</taxon>
        <taxon>Actinomycetes</taxon>
        <taxon>Micrococcales</taxon>
        <taxon>Brevibacteriaceae</taxon>
        <taxon>Saxibacter</taxon>
    </lineage>
</organism>
<evidence type="ECO:0000256" key="8">
    <source>
        <dbReference type="SAM" id="MobiDB-lite"/>
    </source>
</evidence>
<feature type="compositionally biased region" description="Acidic residues" evidence="8">
    <location>
        <begin position="437"/>
        <end position="451"/>
    </location>
</feature>
<dbReference type="EMBL" id="CP090958">
    <property type="protein sequence ID" value="WGW13542.1"/>
    <property type="molecule type" value="Genomic_DNA"/>
</dbReference>
<keyword evidence="3" id="KW-0813">Transport</keyword>
<keyword evidence="11" id="KW-1185">Reference proteome</keyword>
<evidence type="ECO:0000256" key="5">
    <source>
        <dbReference type="ARBA" id="ARBA00022692"/>
    </source>
</evidence>
<dbReference type="PANTHER" id="PTHR21716:SF53">
    <property type="entry name" value="PERMEASE PERM-RELATED"/>
    <property type="match status" value="1"/>
</dbReference>
<feature type="transmembrane region" description="Helical" evidence="9">
    <location>
        <begin position="338"/>
        <end position="354"/>
    </location>
</feature>
<dbReference type="Proteomes" id="UP001209083">
    <property type="component" value="Chromosome"/>
</dbReference>
<dbReference type="Pfam" id="PF01594">
    <property type="entry name" value="AI-2E_transport"/>
    <property type="match status" value="1"/>
</dbReference>
<keyword evidence="5 9" id="KW-0812">Transmembrane</keyword>
<proteinExistence type="inferred from homology"/>
<comment type="subcellular location">
    <subcellularLocation>
        <location evidence="1">Cell membrane</location>
        <topology evidence="1">Multi-pass membrane protein</topology>
    </subcellularLocation>
</comment>
<reference evidence="10 11" key="1">
    <citation type="submission" date="2023-05" db="EMBL/GenBank/DDBJ databases">
        <title>Lithophilousrod everest ZFBP1038 complete genpme.</title>
        <authorList>
            <person name="Tian M."/>
        </authorList>
    </citation>
    <scope>NUCLEOTIDE SEQUENCE [LARGE SCALE GENOMIC DNA]</scope>
    <source>
        <strain evidence="10 11">ZFBP1038</strain>
    </source>
</reference>